<dbReference type="CDD" id="cd16956">
    <property type="entry name" value="HATPase_YehU-like"/>
    <property type="match status" value="1"/>
</dbReference>
<geneLocation type="plasmid" evidence="3">
    <name>pjcm18538 dna</name>
</geneLocation>
<dbReference type="InterPro" id="IPR036890">
    <property type="entry name" value="HATPase_C_sf"/>
</dbReference>
<accession>A0A7I7S5P7</accession>
<keyword evidence="2" id="KW-0418">Kinase</keyword>
<dbReference type="GO" id="GO:0000155">
    <property type="term" value="F:phosphorelay sensor kinase activity"/>
    <property type="evidence" value="ECO:0007669"/>
    <property type="project" value="InterPro"/>
</dbReference>
<dbReference type="InterPro" id="IPR010559">
    <property type="entry name" value="Sig_transdc_His_kin_internal"/>
</dbReference>
<evidence type="ECO:0000313" key="3">
    <source>
        <dbReference type="Proteomes" id="UP000467428"/>
    </source>
</evidence>
<dbReference type="SMART" id="SM00387">
    <property type="entry name" value="HATPase_c"/>
    <property type="match status" value="1"/>
</dbReference>
<dbReference type="Pfam" id="PF06580">
    <property type="entry name" value="His_kinase"/>
    <property type="match status" value="1"/>
</dbReference>
<dbReference type="PANTHER" id="PTHR34220">
    <property type="entry name" value="SENSOR HISTIDINE KINASE YPDA"/>
    <property type="match status" value="1"/>
</dbReference>
<dbReference type="AlphaFoldDB" id="A0A7I7S5P7"/>
<keyword evidence="3" id="KW-1185">Reference proteome</keyword>
<feature type="domain" description="Histidine kinase/HSP90-like ATPase" evidence="1">
    <location>
        <begin position="276"/>
        <end position="393"/>
    </location>
</feature>
<dbReference type="InterPro" id="IPR050640">
    <property type="entry name" value="Bact_2-comp_sensor_kinase"/>
</dbReference>
<name>A0A7I7S5P7_9MYCO</name>
<dbReference type="KEGG" id="marz:MARA_54910"/>
<dbReference type="SUPFAM" id="SSF55874">
    <property type="entry name" value="ATPase domain of HSP90 chaperone/DNA topoisomerase II/histidine kinase"/>
    <property type="match status" value="1"/>
</dbReference>
<evidence type="ECO:0000259" key="1">
    <source>
        <dbReference type="SMART" id="SM00387"/>
    </source>
</evidence>
<proteinExistence type="predicted"/>
<dbReference type="InterPro" id="IPR003594">
    <property type="entry name" value="HATPase_dom"/>
</dbReference>
<keyword evidence="2" id="KW-0808">Transferase</keyword>
<sequence length="402" mass="41915">MPGEIASALAAALILATVVAAVVVVRTRRVVATPTERATHEALHTASLAAHALRDGLNADSAQRAAPFLRRLTGADAVVVADEAGQRLAHDPPDTDAWPPDALAAADTAAAGALSGQRRTMATHRAGAMIAQPLVTDGGDTLGVLVVVTAREPGPGTLGAIGEVARYAASQLELADLDASRARLDRAEVLALRAQISPHFIYNALNTIASFVRTDPARARELILEFADFTRYSFRAAGQYTTLSDELRNIDRYLTLERARFGEALTVRLRVAPEMLNVVVPFLALQPLVENAVRHGLAGRGGGTVEIVALDEGTDCVVTVEDDGAGMDPEALRSGPADALADGADASAGHSAHVGLTNVDHRLRAAFGNDYGLVVETAMGAGTKVIMRVPKFRSGVRAGGGA</sequence>
<dbReference type="GO" id="GO:0016020">
    <property type="term" value="C:membrane"/>
    <property type="evidence" value="ECO:0007669"/>
    <property type="project" value="InterPro"/>
</dbReference>
<dbReference type="Gene3D" id="3.30.565.10">
    <property type="entry name" value="Histidine kinase-like ATPase, C-terminal domain"/>
    <property type="match status" value="1"/>
</dbReference>
<dbReference type="EMBL" id="AP022593">
    <property type="protein sequence ID" value="BBY52023.1"/>
    <property type="molecule type" value="Genomic_DNA"/>
</dbReference>
<dbReference type="RefSeq" id="WP_163923589.1">
    <property type="nucleotide sequence ID" value="NZ_AP022593.1"/>
</dbReference>
<dbReference type="Pfam" id="PF02518">
    <property type="entry name" value="HATPase_c"/>
    <property type="match status" value="1"/>
</dbReference>
<protein>
    <submittedName>
        <fullName evidence="2">Sensor histidine kinase</fullName>
    </submittedName>
</protein>
<dbReference type="Proteomes" id="UP000467428">
    <property type="component" value="Chromosome"/>
</dbReference>
<dbReference type="PANTHER" id="PTHR34220:SF7">
    <property type="entry name" value="SENSOR HISTIDINE KINASE YPDA"/>
    <property type="match status" value="1"/>
</dbReference>
<organism evidence="2 3">
    <name type="scientific">Mycolicibacterium arabiense</name>
    <dbReference type="NCBI Taxonomy" id="1286181"/>
    <lineage>
        <taxon>Bacteria</taxon>
        <taxon>Bacillati</taxon>
        <taxon>Actinomycetota</taxon>
        <taxon>Actinomycetes</taxon>
        <taxon>Mycobacteriales</taxon>
        <taxon>Mycobacteriaceae</taxon>
        <taxon>Mycolicibacterium</taxon>
    </lineage>
</organism>
<reference evidence="2 3" key="1">
    <citation type="journal article" date="2019" name="Emerg. Microbes Infect.">
        <title>Comprehensive subspecies identification of 175 nontuberculous mycobacteria species based on 7547 genomic profiles.</title>
        <authorList>
            <person name="Matsumoto Y."/>
            <person name="Kinjo T."/>
            <person name="Motooka D."/>
            <person name="Nabeya D."/>
            <person name="Jung N."/>
            <person name="Uechi K."/>
            <person name="Horii T."/>
            <person name="Iida T."/>
            <person name="Fujita J."/>
            <person name="Nakamura S."/>
        </authorList>
    </citation>
    <scope>NUCLEOTIDE SEQUENCE [LARGE SCALE GENOMIC DNA]</scope>
    <source>
        <strain evidence="2 3">JCM 18538</strain>
    </source>
</reference>
<gene>
    <name evidence="2" type="ORF">MARA_54910</name>
</gene>
<evidence type="ECO:0000313" key="2">
    <source>
        <dbReference type="EMBL" id="BBY52023.1"/>
    </source>
</evidence>